<dbReference type="PANTHER" id="PTHR33281:SF19">
    <property type="entry name" value="VOLTAGE-DEPENDENT ANION CHANNEL-FORMING PROTEIN YNEE"/>
    <property type="match status" value="1"/>
</dbReference>
<organism evidence="11">
    <name type="scientific">Chlorella variabilis</name>
    <name type="common">Green alga</name>
    <dbReference type="NCBI Taxonomy" id="554065"/>
    <lineage>
        <taxon>Eukaryota</taxon>
        <taxon>Viridiplantae</taxon>
        <taxon>Chlorophyta</taxon>
        <taxon>core chlorophytes</taxon>
        <taxon>Trebouxiophyceae</taxon>
        <taxon>Chlorellales</taxon>
        <taxon>Chlorellaceae</taxon>
        <taxon>Chlorella clade</taxon>
        <taxon>Chlorella</taxon>
    </lineage>
</organism>
<keyword evidence="7 9" id="KW-0472">Membrane</keyword>
<dbReference type="Pfam" id="PF25539">
    <property type="entry name" value="Bestrophin_2"/>
    <property type="match status" value="2"/>
</dbReference>
<dbReference type="GO" id="GO:0005254">
    <property type="term" value="F:chloride channel activity"/>
    <property type="evidence" value="ECO:0007669"/>
    <property type="project" value="InterPro"/>
</dbReference>
<keyword evidence="5 9" id="KW-1133">Transmembrane helix</keyword>
<evidence type="ECO:0000256" key="5">
    <source>
        <dbReference type="ARBA" id="ARBA00022989"/>
    </source>
</evidence>
<evidence type="ECO:0000256" key="6">
    <source>
        <dbReference type="ARBA" id="ARBA00023065"/>
    </source>
</evidence>
<feature type="transmembrane region" description="Helical" evidence="9">
    <location>
        <begin position="56"/>
        <end position="74"/>
    </location>
</feature>
<protein>
    <submittedName>
        <fullName evidence="10">Uncharacterized protein</fullName>
    </submittedName>
</protein>
<evidence type="ECO:0000256" key="3">
    <source>
        <dbReference type="ARBA" id="ARBA00022475"/>
    </source>
</evidence>
<evidence type="ECO:0000313" key="10">
    <source>
        <dbReference type="EMBL" id="EFN53147.1"/>
    </source>
</evidence>
<evidence type="ECO:0000256" key="7">
    <source>
        <dbReference type="ARBA" id="ARBA00023136"/>
    </source>
</evidence>
<dbReference type="KEGG" id="cvr:CHLNCDRAFT_136917"/>
<dbReference type="Proteomes" id="UP000008141">
    <property type="component" value="Unassembled WGS sequence"/>
</dbReference>
<feature type="transmembrane region" description="Helical" evidence="9">
    <location>
        <begin position="86"/>
        <end position="105"/>
    </location>
</feature>
<feature type="transmembrane region" description="Helical" evidence="9">
    <location>
        <begin position="257"/>
        <end position="276"/>
    </location>
</feature>
<dbReference type="GeneID" id="17352606"/>
<keyword evidence="2" id="KW-0813">Transport</keyword>
<dbReference type="InParanoid" id="E1ZLK4"/>
<keyword evidence="11" id="KW-1185">Reference proteome</keyword>
<comment type="subcellular location">
    <subcellularLocation>
        <location evidence="1">Cell membrane</location>
        <topology evidence="1">Multi-pass membrane protein</topology>
    </subcellularLocation>
</comment>
<feature type="region of interest" description="Disordered" evidence="8">
    <location>
        <begin position="346"/>
        <end position="380"/>
    </location>
</feature>
<dbReference type="AlphaFoldDB" id="E1ZLK4"/>
<dbReference type="PANTHER" id="PTHR33281">
    <property type="entry name" value="UPF0187 PROTEIN YNEE"/>
    <property type="match status" value="1"/>
</dbReference>
<gene>
    <name evidence="10" type="ORF">CHLNCDRAFT_136917</name>
</gene>
<dbReference type="EMBL" id="GL433852">
    <property type="protein sequence ID" value="EFN53147.1"/>
    <property type="molecule type" value="Genomic_DNA"/>
</dbReference>
<dbReference type="OrthoDB" id="513608at2759"/>
<feature type="transmembrane region" description="Helical" evidence="9">
    <location>
        <begin position="230"/>
        <end position="251"/>
    </location>
</feature>
<dbReference type="RefSeq" id="XP_005845249.1">
    <property type="nucleotide sequence ID" value="XM_005845187.1"/>
</dbReference>
<proteinExistence type="predicted"/>
<reference evidence="10 11" key="1">
    <citation type="journal article" date="2010" name="Plant Cell">
        <title>The Chlorella variabilis NC64A genome reveals adaptation to photosymbiosis, coevolution with viruses, and cryptic sex.</title>
        <authorList>
            <person name="Blanc G."/>
            <person name="Duncan G."/>
            <person name="Agarkova I."/>
            <person name="Borodovsky M."/>
            <person name="Gurnon J."/>
            <person name="Kuo A."/>
            <person name="Lindquist E."/>
            <person name="Lucas S."/>
            <person name="Pangilinan J."/>
            <person name="Polle J."/>
            <person name="Salamov A."/>
            <person name="Terry A."/>
            <person name="Yamada T."/>
            <person name="Dunigan D.D."/>
            <person name="Grigoriev I.V."/>
            <person name="Claverie J.M."/>
            <person name="Van Etten J.L."/>
        </authorList>
    </citation>
    <scope>NUCLEOTIDE SEQUENCE [LARGE SCALE GENOMIC DNA]</scope>
    <source>
        <strain evidence="10 11">NC64A</strain>
    </source>
</reference>
<evidence type="ECO:0000256" key="9">
    <source>
        <dbReference type="SAM" id="Phobius"/>
    </source>
</evidence>
<evidence type="ECO:0000256" key="2">
    <source>
        <dbReference type="ARBA" id="ARBA00022448"/>
    </source>
</evidence>
<dbReference type="GO" id="GO:0005886">
    <property type="term" value="C:plasma membrane"/>
    <property type="evidence" value="ECO:0007669"/>
    <property type="project" value="UniProtKB-SubCell"/>
</dbReference>
<name>E1ZLK4_CHLVA</name>
<evidence type="ECO:0000313" key="11">
    <source>
        <dbReference type="Proteomes" id="UP000008141"/>
    </source>
</evidence>
<keyword evidence="3" id="KW-1003">Cell membrane</keyword>
<sequence length="380" mass="40947">MLGLRSQKGAKQPEPDVVTVKANRDHWRRLHSQWRFADSLLCCIGPPGHILWNIRVPFFAVMCTTILVAVLEYLEIQHSPANTDTLIRSFQLTSFVVALLLTLRLNRAYDRWLRAQAGFSGTGREPAAGQGGAFAELERWGIVLIYGTLGFVLSLPRLHPAAAEVLSEEELQVVEGSPKAVYAVMARLRVLVGGAVLPAEKLLAMNDSIARGMDACCSCMGVLEQATPQVLSLLSTGFVFTWLLFLPFGLWEATARTVMWLTVPAMALMAALLLGCDEASTSSGRSSTREGAASQLEDPFNLLPLEDMARRSVGDMRRRGGSGRAPSKLEALELAALAAKGLNGNLAGKQGEAQQQQQQGGSESSKAGSRAGDDTCIPVT</sequence>
<feature type="compositionally biased region" description="Low complexity" evidence="8">
    <location>
        <begin position="346"/>
        <end position="369"/>
    </location>
</feature>
<keyword evidence="6" id="KW-0406">Ion transport</keyword>
<evidence type="ECO:0000256" key="4">
    <source>
        <dbReference type="ARBA" id="ARBA00022692"/>
    </source>
</evidence>
<accession>E1ZLK4</accession>
<evidence type="ECO:0000256" key="8">
    <source>
        <dbReference type="SAM" id="MobiDB-lite"/>
    </source>
</evidence>
<evidence type="ECO:0000256" key="1">
    <source>
        <dbReference type="ARBA" id="ARBA00004651"/>
    </source>
</evidence>
<dbReference type="InterPro" id="IPR044669">
    <property type="entry name" value="YneE/VCCN1/2-like"/>
</dbReference>
<keyword evidence="4 9" id="KW-0812">Transmembrane</keyword>